<gene>
    <name evidence="2" type="ORF">F3Y22_tig00116962pilonHSYRG01173</name>
</gene>
<comment type="caution">
    <text evidence="2">The sequence shown here is derived from an EMBL/GenBank/DDBJ whole genome shotgun (WGS) entry which is preliminary data.</text>
</comment>
<sequence>MEKQAKPRNKILKFLPKAASSVSVSFQNHPFSQAKHKAFAGKGFSGPIVSMIPAEARRKPKAETFETQEPTSPKVSCMGQIKHKKSIKKGKRVLPPKHKASTNPVSESSSSGEVKKHESKFRRFFSMPKPKKKPENAPKLADTAPSLGQMRRFASGRDAFASFDWTTQIAPVEADCRRDYYSDDEEERRDSDFEQEDVIIPFSAPITVGGGGGGSGATLQPRKEINIWKRRTMNPPRPLKLNPTATTE</sequence>
<dbReference type="AlphaFoldDB" id="A0A6A2WX24"/>
<accession>A0A6A2WX24</accession>
<organism evidence="2 3">
    <name type="scientific">Hibiscus syriacus</name>
    <name type="common">Rose of Sharon</name>
    <dbReference type="NCBI Taxonomy" id="106335"/>
    <lineage>
        <taxon>Eukaryota</taxon>
        <taxon>Viridiplantae</taxon>
        <taxon>Streptophyta</taxon>
        <taxon>Embryophyta</taxon>
        <taxon>Tracheophyta</taxon>
        <taxon>Spermatophyta</taxon>
        <taxon>Magnoliopsida</taxon>
        <taxon>eudicotyledons</taxon>
        <taxon>Gunneridae</taxon>
        <taxon>Pentapetalae</taxon>
        <taxon>rosids</taxon>
        <taxon>malvids</taxon>
        <taxon>Malvales</taxon>
        <taxon>Malvaceae</taxon>
        <taxon>Malvoideae</taxon>
        <taxon>Hibiscus</taxon>
    </lineage>
</organism>
<name>A0A6A2WX24_HIBSY</name>
<feature type="compositionally biased region" description="Polar residues" evidence="1">
    <location>
        <begin position="65"/>
        <end position="74"/>
    </location>
</feature>
<evidence type="ECO:0000256" key="1">
    <source>
        <dbReference type="SAM" id="MobiDB-lite"/>
    </source>
</evidence>
<reference evidence="2" key="1">
    <citation type="submission" date="2019-09" db="EMBL/GenBank/DDBJ databases">
        <title>Draft genome information of white flower Hibiscus syriacus.</title>
        <authorList>
            <person name="Kim Y.-M."/>
        </authorList>
    </citation>
    <scope>NUCLEOTIDE SEQUENCE [LARGE SCALE GENOMIC DNA]</scope>
    <source>
        <strain evidence="2">YM2019G1</strain>
    </source>
</reference>
<feature type="compositionally biased region" description="Basic residues" evidence="1">
    <location>
        <begin position="81"/>
        <end position="100"/>
    </location>
</feature>
<dbReference type="PANTHER" id="PTHR34779">
    <property type="entry name" value="OS09G0542900 PROTEIN"/>
    <property type="match status" value="1"/>
</dbReference>
<dbReference type="InterPro" id="IPR038796">
    <property type="entry name" value="At1g76070-like"/>
</dbReference>
<dbReference type="EMBL" id="VEPZ02001737">
    <property type="protein sequence ID" value="KAE8659835.1"/>
    <property type="molecule type" value="Genomic_DNA"/>
</dbReference>
<dbReference type="OrthoDB" id="1926132at2759"/>
<keyword evidence="3" id="KW-1185">Reference proteome</keyword>
<feature type="region of interest" description="Disordered" evidence="1">
    <location>
        <begin position="57"/>
        <end position="147"/>
    </location>
</feature>
<feature type="region of interest" description="Disordered" evidence="1">
    <location>
        <begin position="177"/>
        <end position="224"/>
    </location>
</feature>
<dbReference type="PANTHER" id="PTHR34779:SF10">
    <property type="entry name" value="SYRINGOLIDE-INDUCED PROTEIN 14-1-1"/>
    <property type="match status" value="1"/>
</dbReference>
<proteinExistence type="predicted"/>
<protein>
    <submittedName>
        <fullName evidence="2">Embryo defective 1793 family protein</fullName>
    </submittedName>
</protein>
<evidence type="ECO:0000313" key="3">
    <source>
        <dbReference type="Proteomes" id="UP000436088"/>
    </source>
</evidence>
<dbReference type="Proteomes" id="UP000436088">
    <property type="component" value="Unassembled WGS sequence"/>
</dbReference>
<evidence type="ECO:0000313" key="2">
    <source>
        <dbReference type="EMBL" id="KAE8659835.1"/>
    </source>
</evidence>
<feature type="compositionally biased region" description="Acidic residues" evidence="1">
    <location>
        <begin position="182"/>
        <end position="197"/>
    </location>
</feature>